<dbReference type="Proteomes" id="UP001597480">
    <property type="component" value="Unassembled WGS sequence"/>
</dbReference>
<protein>
    <submittedName>
        <fullName evidence="3">Endonuclease/exonuclease/phosphatase family protein</fullName>
    </submittedName>
</protein>
<sequence length="359" mass="40787">MKLIIRRLFFIIAFISSIVSAQKRNFKVHTIAFYNVENLFDTINDTGKGDDEYLPNGAQAWTSEKYKTKLANIAKVLSEIGTTDNPESPAIIGLAELENRRVLEALIKQPTLIDKGYGIVHFDSRDSRGSDVGFLYLKSAFRPVSYRGIPLVIKDTLKIEDVQPKKKKKPSPKLFTRDQLLVSGLLDGEEIHFIVNHWPSRYGGEKKSSPYREAAAALNRKIIDSLVKINPKAKVITMGDFNDGPYNNSITKVLGAKRYNEELKQGELFNPMDAIFREGKGTVAYNDAWDLFDQIILTSSLISKDYSSFRYWKAGIFNAEYLRQPTGKYRGYPLRNANGEAGYSDHFPVYLYLIKEMKI</sequence>
<dbReference type="Pfam" id="PF19580">
    <property type="entry name" value="Exo_endo_phos_3"/>
    <property type="match status" value="1"/>
</dbReference>
<feature type="chain" id="PRO_5047227380" evidence="1">
    <location>
        <begin position="22"/>
        <end position="359"/>
    </location>
</feature>
<organism evidence="3 4">
    <name type="scientific">Flavobacterium suzhouense</name>
    <dbReference type="NCBI Taxonomy" id="1529638"/>
    <lineage>
        <taxon>Bacteria</taxon>
        <taxon>Pseudomonadati</taxon>
        <taxon>Bacteroidota</taxon>
        <taxon>Flavobacteriia</taxon>
        <taxon>Flavobacteriales</taxon>
        <taxon>Flavobacteriaceae</taxon>
        <taxon>Flavobacterium</taxon>
    </lineage>
</organism>
<reference evidence="4" key="1">
    <citation type="journal article" date="2019" name="Int. J. Syst. Evol. Microbiol.">
        <title>The Global Catalogue of Microorganisms (GCM) 10K type strain sequencing project: providing services to taxonomists for standard genome sequencing and annotation.</title>
        <authorList>
            <consortium name="The Broad Institute Genomics Platform"/>
            <consortium name="The Broad Institute Genome Sequencing Center for Infectious Disease"/>
            <person name="Wu L."/>
            <person name="Ma J."/>
        </authorList>
    </citation>
    <scope>NUCLEOTIDE SEQUENCE [LARGE SCALE GENOMIC DNA]</scope>
    <source>
        <strain evidence="4">KCTC 42107</strain>
    </source>
</reference>
<proteinExistence type="predicted"/>
<dbReference type="EMBL" id="JBHUMD010000003">
    <property type="protein sequence ID" value="MFD2600854.1"/>
    <property type="molecule type" value="Genomic_DNA"/>
</dbReference>
<dbReference type="PANTHER" id="PTHR42834">
    <property type="entry name" value="ENDONUCLEASE/EXONUCLEASE/PHOSPHATASE FAMILY PROTEIN (AFU_ORTHOLOGUE AFUA_3G09210)"/>
    <property type="match status" value="1"/>
</dbReference>
<feature type="signal peptide" evidence="1">
    <location>
        <begin position="1"/>
        <end position="21"/>
    </location>
</feature>
<keyword evidence="3" id="KW-0540">Nuclease</keyword>
<dbReference type="RefSeq" id="WP_379819518.1">
    <property type="nucleotide sequence ID" value="NZ_JBHUMD010000003.1"/>
</dbReference>
<dbReference type="SUPFAM" id="SSF56219">
    <property type="entry name" value="DNase I-like"/>
    <property type="match status" value="1"/>
</dbReference>
<evidence type="ECO:0000259" key="2">
    <source>
        <dbReference type="Pfam" id="PF19580"/>
    </source>
</evidence>
<keyword evidence="3" id="KW-0378">Hydrolase</keyword>
<keyword evidence="4" id="KW-1185">Reference proteome</keyword>
<comment type="caution">
    <text evidence="3">The sequence shown here is derived from an EMBL/GenBank/DDBJ whole genome shotgun (WGS) entry which is preliminary data.</text>
</comment>
<dbReference type="Gene3D" id="3.60.10.10">
    <property type="entry name" value="Endonuclease/exonuclease/phosphatase"/>
    <property type="match status" value="1"/>
</dbReference>
<feature type="domain" description="Endonuclease/exonuclease/phosphatase" evidence="2">
    <location>
        <begin position="30"/>
        <end position="355"/>
    </location>
</feature>
<dbReference type="InterPro" id="IPR036691">
    <property type="entry name" value="Endo/exonu/phosph_ase_sf"/>
</dbReference>
<evidence type="ECO:0000313" key="3">
    <source>
        <dbReference type="EMBL" id="MFD2600854.1"/>
    </source>
</evidence>
<evidence type="ECO:0000256" key="1">
    <source>
        <dbReference type="SAM" id="SignalP"/>
    </source>
</evidence>
<dbReference type="InterPro" id="IPR005135">
    <property type="entry name" value="Endo/exonuclease/phosphatase"/>
</dbReference>
<keyword evidence="3" id="KW-0255">Endonuclease</keyword>
<evidence type="ECO:0000313" key="4">
    <source>
        <dbReference type="Proteomes" id="UP001597480"/>
    </source>
</evidence>
<dbReference type="PANTHER" id="PTHR42834:SF1">
    <property type="entry name" value="ENDONUCLEASE_EXONUCLEASE_PHOSPHATASE FAMILY PROTEIN (AFU_ORTHOLOGUE AFUA_3G09210)"/>
    <property type="match status" value="1"/>
</dbReference>
<dbReference type="GO" id="GO:0004519">
    <property type="term" value="F:endonuclease activity"/>
    <property type="evidence" value="ECO:0007669"/>
    <property type="project" value="UniProtKB-KW"/>
</dbReference>
<keyword evidence="1" id="KW-0732">Signal</keyword>
<accession>A0ABW5NS14</accession>
<name>A0ABW5NS14_9FLAO</name>
<gene>
    <name evidence="3" type="ORF">ACFSR3_02185</name>
</gene>